<keyword evidence="1" id="KW-1133">Transmembrane helix</keyword>
<dbReference type="STRING" id="1760988.SAMN02949497_0060"/>
<organism evidence="2 3">
    <name type="scientific">Methylomagnum ishizawai</name>
    <dbReference type="NCBI Taxonomy" id="1760988"/>
    <lineage>
        <taxon>Bacteria</taxon>
        <taxon>Pseudomonadati</taxon>
        <taxon>Pseudomonadota</taxon>
        <taxon>Gammaproteobacteria</taxon>
        <taxon>Methylococcales</taxon>
        <taxon>Methylococcaceae</taxon>
        <taxon>Methylomagnum</taxon>
    </lineage>
</organism>
<keyword evidence="1" id="KW-0472">Membrane</keyword>
<gene>
    <name evidence="2" type="ORF">SAMN02949497_0060</name>
</gene>
<dbReference type="Pfam" id="PF07332">
    <property type="entry name" value="Phage_holin_3_6"/>
    <property type="match status" value="1"/>
</dbReference>
<dbReference type="AlphaFoldDB" id="A0A1Y6DED2"/>
<keyword evidence="3" id="KW-1185">Reference proteome</keyword>
<accession>A0A1Y6DED2</accession>
<dbReference type="EMBL" id="FXAM01000004">
    <property type="protein sequence ID" value="SMF97795.1"/>
    <property type="molecule type" value="Genomic_DNA"/>
</dbReference>
<evidence type="ECO:0000313" key="2">
    <source>
        <dbReference type="EMBL" id="SMF97795.1"/>
    </source>
</evidence>
<feature type="transmembrane region" description="Helical" evidence="1">
    <location>
        <begin position="87"/>
        <end position="109"/>
    </location>
</feature>
<evidence type="ECO:0000256" key="1">
    <source>
        <dbReference type="SAM" id="Phobius"/>
    </source>
</evidence>
<name>A0A1Y6DED2_9GAMM</name>
<keyword evidence="1" id="KW-0812">Transmembrane</keyword>
<feature type="transmembrane region" description="Helical" evidence="1">
    <location>
        <begin position="53"/>
        <end position="75"/>
    </location>
</feature>
<proteinExistence type="predicted"/>
<reference evidence="2 3" key="1">
    <citation type="submission" date="2016-12" db="EMBL/GenBank/DDBJ databases">
        <authorList>
            <person name="Song W.-J."/>
            <person name="Kurnit D.M."/>
        </authorList>
    </citation>
    <scope>NUCLEOTIDE SEQUENCE [LARGE SCALE GENOMIC DNA]</scope>
    <source>
        <strain evidence="2 3">175</strain>
    </source>
</reference>
<dbReference type="Proteomes" id="UP000192923">
    <property type="component" value="Unassembled WGS sequence"/>
</dbReference>
<evidence type="ECO:0000313" key="3">
    <source>
        <dbReference type="Proteomes" id="UP000192923"/>
    </source>
</evidence>
<protein>
    <submittedName>
        <fullName evidence="2">Holin-X, holin superfamily III</fullName>
    </submittedName>
</protein>
<dbReference type="RefSeq" id="WP_176225427.1">
    <property type="nucleotide sequence ID" value="NZ_FXAM01000004.1"/>
</dbReference>
<sequence length="140" mass="14840">MTSDENPAKREFSLATLFSDLSREFSTLARQETQLVKAEIAAKLADAKAGAGGIAIGGGLLLVGILILALAWVAGVNQMLGATALDYPWLSPLLVGLALTAAGTGLLLWGRHNLKLGDLAPRRSGESLRRDSELLKEQFK</sequence>
<dbReference type="InterPro" id="IPR009937">
    <property type="entry name" value="Phage_holin_3_6"/>
</dbReference>